<evidence type="ECO:0000313" key="1">
    <source>
        <dbReference type="EMBL" id="KAK9041327.1"/>
    </source>
</evidence>
<dbReference type="Proteomes" id="UP001396334">
    <property type="component" value="Unassembled WGS sequence"/>
</dbReference>
<comment type="caution">
    <text evidence="1">The sequence shown here is derived from an EMBL/GenBank/DDBJ whole genome shotgun (WGS) entry which is preliminary data.</text>
</comment>
<evidence type="ECO:0000313" key="2">
    <source>
        <dbReference type="Proteomes" id="UP001396334"/>
    </source>
</evidence>
<gene>
    <name evidence="1" type="ORF">V6N11_016433</name>
</gene>
<keyword evidence="2" id="KW-1185">Reference proteome</keyword>
<evidence type="ECO:0008006" key="3">
    <source>
        <dbReference type="Google" id="ProtNLM"/>
    </source>
</evidence>
<dbReference type="Gene3D" id="3.40.50.300">
    <property type="entry name" value="P-loop containing nucleotide triphosphate hydrolases"/>
    <property type="match status" value="1"/>
</dbReference>
<organism evidence="1 2">
    <name type="scientific">Hibiscus sabdariffa</name>
    <name type="common">roselle</name>
    <dbReference type="NCBI Taxonomy" id="183260"/>
    <lineage>
        <taxon>Eukaryota</taxon>
        <taxon>Viridiplantae</taxon>
        <taxon>Streptophyta</taxon>
        <taxon>Embryophyta</taxon>
        <taxon>Tracheophyta</taxon>
        <taxon>Spermatophyta</taxon>
        <taxon>Magnoliopsida</taxon>
        <taxon>eudicotyledons</taxon>
        <taxon>Gunneridae</taxon>
        <taxon>Pentapetalae</taxon>
        <taxon>rosids</taxon>
        <taxon>malvids</taxon>
        <taxon>Malvales</taxon>
        <taxon>Malvaceae</taxon>
        <taxon>Malvoideae</taxon>
        <taxon>Hibiscus</taxon>
    </lineage>
</organism>
<dbReference type="EMBL" id="JBBPBN010000004">
    <property type="protein sequence ID" value="KAK9041327.1"/>
    <property type="molecule type" value="Genomic_DNA"/>
</dbReference>
<dbReference type="InterPro" id="IPR050747">
    <property type="entry name" value="Mitochondrial_chaperone_BCS1"/>
</dbReference>
<reference evidence="1 2" key="1">
    <citation type="journal article" date="2024" name="G3 (Bethesda)">
        <title>Genome assembly of Hibiscus sabdariffa L. provides insights into metabolisms of medicinal natural products.</title>
        <authorList>
            <person name="Kim T."/>
        </authorList>
    </citation>
    <scope>NUCLEOTIDE SEQUENCE [LARGE SCALE GENOMIC DNA]</scope>
    <source>
        <strain evidence="1">TK-2024</strain>
        <tissue evidence="1">Old leaves</tissue>
    </source>
</reference>
<dbReference type="PANTHER" id="PTHR23070">
    <property type="entry name" value="BCS1 AAA-TYPE ATPASE"/>
    <property type="match status" value="1"/>
</dbReference>
<accession>A0ABR2TVD1</accession>
<protein>
    <recommendedName>
        <fullName evidence="3">ATPase AAA-type core domain-containing protein</fullName>
    </recommendedName>
</protein>
<sequence>MKALLNNPSKYWNGFNPKWSHVAFEHPASFDTLAIDAKRKGKIINDLNTFKEGREYYERIGKPWKIGCLLHGPAGTSKSIMIAAMANHFAVRCV</sequence>
<dbReference type="InterPro" id="IPR027417">
    <property type="entry name" value="P-loop_NTPase"/>
</dbReference>
<name>A0ABR2TVD1_9ROSI</name>
<proteinExistence type="predicted"/>
<dbReference type="SUPFAM" id="SSF52540">
    <property type="entry name" value="P-loop containing nucleoside triphosphate hydrolases"/>
    <property type="match status" value="1"/>
</dbReference>